<name>D2VHI8_NAEGR</name>
<dbReference type="AlphaFoldDB" id="D2VHI8"/>
<dbReference type="RefSeq" id="XP_002676433.1">
    <property type="nucleotide sequence ID" value="XM_002676387.1"/>
</dbReference>
<reference evidence="2 3" key="1">
    <citation type="journal article" date="2010" name="Cell">
        <title>The genome of Naegleria gruberi illuminates early eukaryotic versatility.</title>
        <authorList>
            <person name="Fritz-Laylin L.K."/>
            <person name="Prochnik S.E."/>
            <person name="Ginger M.L."/>
            <person name="Dacks J.B."/>
            <person name="Carpenter M.L."/>
            <person name="Field M.C."/>
            <person name="Kuo A."/>
            <person name="Paredez A."/>
            <person name="Chapman J."/>
            <person name="Pham J."/>
            <person name="Shu S."/>
            <person name="Neupane R."/>
            <person name="Cipriano M."/>
            <person name="Mancuso J."/>
            <person name="Tu H."/>
            <person name="Salamov A."/>
            <person name="Lindquist E."/>
            <person name="Shapiro H."/>
            <person name="Lucas S."/>
            <person name="Grigoriev I.V."/>
            <person name="Cande W.Z."/>
            <person name="Fulton C."/>
            <person name="Rokhsar D.S."/>
            <person name="Dawson S.C."/>
        </authorList>
    </citation>
    <scope>NUCLEOTIDE SEQUENCE [LARGE SCALE GENOMIC DNA]</scope>
    <source>
        <strain evidence="2 3">NEG-M</strain>
    </source>
</reference>
<dbReference type="KEGG" id="ngr:NAEGRDRAFT_49590"/>
<feature type="region of interest" description="Disordered" evidence="1">
    <location>
        <begin position="218"/>
        <end position="238"/>
    </location>
</feature>
<accession>D2VHI8</accession>
<proteinExistence type="predicted"/>
<dbReference type="EMBL" id="GG738872">
    <property type="protein sequence ID" value="EFC43689.1"/>
    <property type="molecule type" value="Genomic_DNA"/>
</dbReference>
<protein>
    <submittedName>
        <fullName evidence="2">Predicted protein</fullName>
    </submittedName>
</protein>
<gene>
    <name evidence="2" type="ORF">NAEGRDRAFT_49590</name>
</gene>
<organism evidence="3">
    <name type="scientific">Naegleria gruberi</name>
    <name type="common">Amoeba</name>
    <dbReference type="NCBI Taxonomy" id="5762"/>
    <lineage>
        <taxon>Eukaryota</taxon>
        <taxon>Discoba</taxon>
        <taxon>Heterolobosea</taxon>
        <taxon>Tetramitia</taxon>
        <taxon>Eutetramitia</taxon>
        <taxon>Vahlkampfiidae</taxon>
        <taxon>Naegleria</taxon>
    </lineage>
</organism>
<dbReference type="InParanoid" id="D2VHI8"/>
<dbReference type="VEuPathDB" id="AmoebaDB:NAEGRDRAFT_49590"/>
<keyword evidence="3" id="KW-1185">Reference proteome</keyword>
<evidence type="ECO:0000313" key="3">
    <source>
        <dbReference type="Proteomes" id="UP000006671"/>
    </source>
</evidence>
<dbReference type="Proteomes" id="UP000006671">
    <property type="component" value="Unassembled WGS sequence"/>
</dbReference>
<evidence type="ECO:0000313" key="2">
    <source>
        <dbReference type="EMBL" id="EFC43689.1"/>
    </source>
</evidence>
<evidence type="ECO:0000256" key="1">
    <source>
        <dbReference type="SAM" id="MobiDB-lite"/>
    </source>
</evidence>
<sequence>MSNVVRNEKTSTSALKKVRIRRQLVIPNLLKNYFVLSVNSSSAQPATHQHDDTCKPSLNDGQFSVYRVCGDENIESGAFVGSDPSKRASVLAKRADVKENVKRKAAVKKHSACSSSLEFINTACSPDCLSFNNSKIGKSKKMRIHSPDFSNSYSNHDDSIVGACNTSSECGLSNNTPTNFSNSIQQDEANLLETFQTNSFTSFHNVSSTTKLNLTKQHAPIPPIHPQEQHFHTKHHLQ</sequence>
<dbReference type="GeneID" id="8863316"/>